<dbReference type="RefSeq" id="WP_067854477.1">
    <property type="nucleotide sequence ID" value="NZ_CP011502.1"/>
</dbReference>
<name>A0A0U3SYV5_9ACTN</name>
<dbReference type="OrthoDB" id="275232at2"/>
<gene>
    <name evidence="1" type="ORF">AERYTH_02990</name>
</gene>
<accession>A0A0U3SYV5</accession>
<organism evidence="1 2">
    <name type="scientific">Aeromicrobium erythreum</name>
    <dbReference type="NCBI Taxonomy" id="2041"/>
    <lineage>
        <taxon>Bacteria</taxon>
        <taxon>Bacillati</taxon>
        <taxon>Actinomycetota</taxon>
        <taxon>Actinomycetes</taxon>
        <taxon>Propionibacteriales</taxon>
        <taxon>Nocardioidaceae</taxon>
        <taxon>Aeromicrobium</taxon>
    </lineage>
</organism>
<proteinExistence type="predicted"/>
<dbReference type="AlphaFoldDB" id="A0A0U3SYV5"/>
<keyword evidence="2" id="KW-1185">Reference proteome</keyword>
<dbReference type="STRING" id="2041.AERYTH_02990"/>
<evidence type="ECO:0000313" key="2">
    <source>
        <dbReference type="Proteomes" id="UP000067689"/>
    </source>
</evidence>
<protein>
    <submittedName>
        <fullName evidence="1">Uncharacterized protein</fullName>
    </submittedName>
</protein>
<dbReference type="PATRIC" id="fig|2041.4.peg.628"/>
<dbReference type="Proteomes" id="UP000067689">
    <property type="component" value="Chromosome"/>
</dbReference>
<reference evidence="1 2" key="1">
    <citation type="journal article" date="1991" name="Int. J. Syst. Bacteriol.">
        <title>Description of the erythromycin-producing bacterium Arthrobacter sp. strain NRRL B-3381 as Aeromicrobium erythreum gen. nov., sp. nov.</title>
        <authorList>
            <person name="Miller E.S."/>
            <person name="Woese C.R."/>
            <person name="Brenner S."/>
        </authorList>
    </citation>
    <scope>NUCLEOTIDE SEQUENCE [LARGE SCALE GENOMIC DNA]</scope>
    <source>
        <strain evidence="1 2">AR18</strain>
    </source>
</reference>
<dbReference type="EMBL" id="CP011502">
    <property type="protein sequence ID" value="ALX03738.1"/>
    <property type="molecule type" value="Genomic_DNA"/>
</dbReference>
<evidence type="ECO:0000313" key="1">
    <source>
        <dbReference type="EMBL" id="ALX03738.1"/>
    </source>
</evidence>
<sequence length="140" mass="15807">MTDGASDLLLQPLGLFAEEPGSDRWRAEALLQSPALAPAVRDRVIRYLDGCPVFLAWTEHTRDEIGSRFVVPGGSAIASDGQYYWRLDATAYIREYGITVPSVALEDFAERNWLPPDFDEASYLRIYAELETKLVRSFDF</sequence>
<dbReference type="KEGG" id="aer:AERYTH_02990"/>